<name>A0ABV4N595_9VIBR</name>
<sequence>MKCHVVWVIKYRRKILSPGMCSYLRKVIPKLLRSLP</sequence>
<dbReference type="EMBL" id="JBFSSG010000139">
    <property type="protein sequence ID" value="MEZ8724561.1"/>
    <property type="molecule type" value="Genomic_DNA"/>
</dbReference>
<protein>
    <recommendedName>
        <fullName evidence="3">IS200/IS605 family transposase</fullName>
    </recommendedName>
</protein>
<dbReference type="Proteomes" id="UP001570071">
    <property type="component" value="Unassembled WGS sequence"/>
</dbReference>
<reference evidence="1 2" key="1">
    <citation type="journal article" date="2024" name="ISME J.">
        <title>Tailless and filamentous prophages are predominant in marine Vibrio.</title>
        <authorList>
            <person name="Steensen K."/>
            <person name="Seneca J."/>
            <person name="Bartlau N."/>
            <person name="Yu X.A."/>
            <person name="Hussain F.A."/>
            <person name="Polz M.F."/>
        </authorList>
    </citation>
    <scope>NUCLEOTIDE SEQUENCE [LARGE SCALE GENOMIC DNA]</scope>
    <source>
        <strain evidence="1 2">10N.239.312.F12</strain>
    </source>
</reference>
<evidence type="ECO:0000313" key="1">
    <source>
        <dbReference type="EMBL" id="MEZ8724561.1"/>
    </source>
</evidence>
<evidence type="ECO:0000313" key="2">
    <source>
        <dbReference type="Proteomes" id="UP001570071"/>
    </source>
</evidence>
<dbReference type="InterPro" id="IPR036515">
    <property type="entry name" value="Transposase_17_sf"/>
</dbReference>
<dbReference type="SUPFAM" id="SSF143422">
    <property type="entry name" value="Transposase IS200-like"/>
    <property type="match status" value="1"/>
</dbReference>
<keyword evidence="2" id="KW-1185">Reference proteome</keyword>
<accession>A0ABV4N595</accession>
<dbReference type="RefSeq" id="WP_371956818.1">
    <property type="nucleotide sequence ID" value="NZ_JBFSSG010000139.1"/>
</dbReference>
<evidence type="ECO:0008006" key="3">
    <source>
        <dbReference type="Google" id="ProtNLM"/>
    </source>
</evidence>
<comment type="caution">
    <text evidence="1">The sequence shown here is derived from an EMBL/GenBank/DDBJ whole genome shotgun (WGS) entry which is preliminary data.</text>
</comment>
<organism evidence="1 2">
    <name type="scientific">Vibrio pomeroyi</name>
    <dbReference type="NCBI Taxonomy" id="198832"/>
    <lineage>
        <taxon>Bacteria</taxon>
        <taxon>Pseudomonadati</taxon>
        <taxon>Pseudomonadota</taxon>
        <taxon>Gammaproteobacteria</taxon>
        <taxon>Vibrionales</taxon>
        <taxon>Vibrionaceae</taxon>
        <taxon>Vibrio</taxon>
    </lineage>
</organism>
<gene>
    <name evidence="1" type="ORF">AB6D66_26215</name>
</gene>
<proteinExistence type="predicted"/>